<dbReference type="SUPFAM" id="SSF109854">
    <property type="entry name" value="DinB/YfiT-like putative metalloenzymes"/>
    <property type="match status" value="1"/>
</dbReference>
<accession>A0ABT9PC49</accession>
<dbReference type="RefSeq" id="WP_307249291.1">
    <property type="nucleotide sequence ID" value="NZ_JAUSQZ010000001.1"/>
</dbReference>
<name>A0ABT9PC49_9ACTN</name>
<keyword evidence="2" id="KW-1185">Reference proteome</keyword>
<dbReference type="InterPro" id="IPR034660">
    <property type="entry name" value="DinB/YfiT-like"/>
</dbReference>
<dbReference type="Gene3D" id="1.20.120.450">
    <property type="entry name" value="dinb family like domain"/>
    <property type="match status" value="1"/>
</dbReference>
<reference evidence="1 2" key="1">
    <citation type="submission" date="2023-07" db="EMBL/GenBank/DDBJ databases">
        <title>Sequencing the genomes of 1000 actinobacteria strains.</title>
        <authorList>
            <person name="Klenk H.-P."/>
        </authorList>
    </citation>
    <scope>NUCLEOTIDE SEQUENCE [LARGE SCALE GENOMIC DNA]</scope>
    <source>
        <strain evidence="1 2">DSM 44388</strain>
    </source>
</reference>
<dbReference type="Proteomes" id="UP001235712">
    <property type="component" value="Unassembled WGS sequence"/>
</dbReference>
<evidence type="ECO:0000313" key="1">
    <source>
        <dbReference type="EMBL" id="MDP9830271.1"/>
    </source>
</evidence>
<evidence type="ECO:0000313" key="2">
    <source>
        <dbReference type="Proteomes" id="UP001235712"/>
    </source>
</evidence>
<protein>
    <recommendedName>
        <fullName evidence="3">DinB family protein</fullName>
    </recommendedName>
</protein>
<gene>
    <name evidence="1" type="ORF">J2S57_006020</name>
</gene>
<evidence type="ECO:0008006" key="3">
    <source>
        <dbReference type="Google" id="ProtNLM"/>
    </source>
</evidence>
<dbReference type="EMBL" id="JAUSQZ010000001">
    <property type="protein sequence ID" value="MDP9830271.1"/>
    <property type="molecule type" value="Genomic_DNA"/>
</dbReference>
<proteinExistence type="predicted"/>
<organism evidence="1 2">
    <name type="scientific">Kineosporia succinea</name>
    <dbReference type="NCBI Taxonomy" id="84632"/>
    <lineage>
        <taxon>Bacteria</taxon>
        <taxon>Bacillati</taxon>
        <taxon>Actinomycetota</taxon>
        <taxon>Actinomycetes</taxon>
        <taxon>Kineosporiales</taxon>
        <taxon>Kineosporiaceae</taxon>
        <taxon>Kineosporia</taxon>
    </lineage>
</organism>
<sequence>MSDDIPETDDRDPAELIEQSVTHALRLARTWTQWDGRPLDFDDRIFTPHKAIRRTVDHLVDHLAEVEARLAGRPTLVDRWHGSAITTPADLTAFSEQDLDEATSRLTRLAQIWSIRLNGLDDERLDRVEGTAWTLRQVAFHVADTYYADAVGKLG</sequence>
<comment type="caution">
    <text evidence="1">The sequence shown here is derived from an EMBL/GenBank/DDBJ whole genome shotgun (WGS) entry which is preliminary data.</text>
</comment>